<dbReference type="Gene3D" id="1.10.260.130">
    <property type="match status" value="1"/>
</dbReference>
<gene>
    <name evidence="5" type="ORF">SPAPADRAFT_149745</name>
</gene>
<dbReference type="Gene3D" id="3.40.50.1820">
    <property type="entry name" value="alpha/beta hydrolase"/>
    <property type="match status" value="1"/>
</dbReference>
<keyword evidence="1 4" id="KW-0732">Signal</keyword>
<dbReference type="RefSeq" id="XP_007374198.1">
    <property type="nucleotide sequence ID" value="XM_007374136.1"/>
</dbReference>
<accession>G3AJK9</accession>
<dbReference type="eggNOG" id="ENOG502S2P7">
    <property type="taxonomic scope" value="Eukaryota"/>
</dbReference>
<dbReference type="GeneID" id="18870840"/>
<feature type="chain" id="PRO_5003442553" evidence="4">
    <location>
        <begin position="18"/>
        <end position="467"/>
    </location>
</feature>
<feature type="signal peptide" evidence="4">
    <location>
        <begin position="1"/>
        <end position="17"/>
    </location>
</feature>
<dbReference type="AlphaFoldDB" id="G3AJK9"/>
<dbReference type="Proteomes" id="UP000000709">
    <property type="component" value="Unassembled WGS sequence"/>
</dbReference>
<dbReference type="GO" id="GO:0004806">
    <property type="term" value="F:triacylglycerol lipase activity"/>
    <property type="evidence" value="ECO:0007669"/>
    <property type="project" value="UniProtKB-EC"/>
</dbReference>
<evidence type="ECO:0000313" key="6">
    <source>
        <dbReference type="Proteomes" id="UP000000709"/>
    </source>
</evidence>
<dbReference type="PANTHER" id="PTHR34853">
    <property type="match status" value="1"/>
</dbReference>
<proteinExistence type="predicted"/>
<protein>
    <submittedName>
        <fullName evidence="5">Secretory lipase 3</fullName>
    </submittedName>
</protein>
<dbReference type="KEGG" id="spaa:SPAPADRAFT_149745"/>
<evidence type="ECO:0000256" key="3">
    <source>
        <dbReference type="ARBA" id="ARBA00023369"/>
    </source>
</evidence>
<organism evidence="6">
    <name type="scientific">Spathaspora passalidarum (strain NRRL Y-27907 / 11-Y1)</name>
    <dbReference type="NCBI Taxonomy" id="619300"/>
    <lineage>
        <taxon>Eukaryota</taxon>
        <taxon>Fungi</taxon>
        <taxon>Dikarya</taxon>
        <taxon>Ascomycota</taxon>
        <taxon>Saccharomycotina</taxon>
        <taxon>Pichiomycetes</taxon>
        <taxon>Debaryomycetaceae</taxon>
        <taxon>Spathaspora</taxon>
    </lineage>
</organism>
<dbReference type="EMBL" id="GL996500">
    <property type="protein sequence ID" value="EGW34614.1"/>
    <property type="molecule type" value="Genomic_DNA"/>
</dbReference>
<dbReference type="PANTHER" id="PTHR34853:SF1">
    <property type="entry name" value="LIPASE 5"/>
    <property type="match status" value="1"/>
</dbReference>
<evidence type="ECO:0000256" key="1">
    <source>
        <dbReference type="ARBA" id="ARBA00022729"/>
    </source>
</evidence>
<comment type="catalytic activity">
    <reaction evidence="3">
        <text>a triacylglycerol + H2O = a diacylglycerol + a fatty acid + H(+)</text>
        <dbReference type="Rhea" id="RHEA:12044"/>
        <dbReference type="ChEBI" id="CHEBI:15377"/>
        <dbReference type="ChEBI" id="CHEBI:15378"/>
        <dbReference type="ChEBI" id="CHEBI:17855"/>
        <dbReference type="ChEBI" id="CHEBI:18035"/>
        <dbReference type="ChEBI" id="CHEBI:28868"/>
        <dbReference type="EC" id="3.1.1.3"/>
    </reaction>
    <physiologicalReaction direction="left-to-right" evidence="3">
        <dbReference type="Rhea" id="RHEA:12045"/>
    </physiologicalReaction>
</comment>
<keyword evidence="6" id="KW-1185">Reference proteome</keyword>
<dbReference type="HOGENOM" id="CLU_029538_5_0_1"/>
<reference evidence="5 6" key="1">
    <citation type="journal article" date="2011" name="Proc. Natl. Acad. Sci. U.S.A.">
        <title>Comparative genomics of xylose-fermenting fungi for enhanced biofuel production.</title>
        <authorList>
            <person name="Wohlbach D.J."/>
            <person name="Kuo A."/>
            <person name="Sato T.K."/>
            <person name="Potts K.M."/>
            <person name="Salamov A.A."/>
            <person name="LaButti K.M."/>
            <person name="Sun H."/>
            <person name="Clum A."/>
            <person name="Pangilinan J.L."/>
            <person name="Lindquist E.A."/>
            <person name="Lucas S."/>
            <person name="Lapidus A."/>
            <person name="Jin M."/>
            <person name="Gunawan C."/>
            <person name="Balan V."/>
            <person name="Dale B.E."/>
            <person name="Jeffries T.W."/>
            <person name="Zinkel R."/>
            <person name="Barry K.W."/>
            <person name="Grigoriev I.V."/>
            <person name="Gasch A.P."/>
        </authorList>
    </citation>
    <scope>NUCLEOTIDE SEQUENCE [LARGE SCALE GENOMIC DNA]</scope>
    <source>
        <strain evidence="6">NRRL Y-27907 / 11-Y1</strain>
    </source>
</reference>
<evidence type="ECO:0000313" key="5">
    <source>
        <dbReference type="EMBL" id="EGW34614.1"/>
    </source>
</evidence>
<dbReference type="Pfam" id="PF03583">
    <property type="entry name" value="LIP"/>
    <property type="match status" value="1"/>
</dbReference>
<dbReference type="GO" id="GO:0016042">
    <property type="term" value="P:lipid catabolic process"/>
    <property type="evidence" value="ECO:0007669"/>
    <property type="project" value="InterPro"/>
</dbReference>
<dbReference type="OrthoDB" id="2373480at2759"/>
<dbReference type="InterPro" id="IPR029058">
    <property type="entry name" value="AB_hydrolase_fold"/>
</dbReference>
<dbReference type="OMA" id="RQYCATG"/>
<evidence type="ECO:0000256" key="4">
    <source>
        <dbReference type="SAM" id="SignalP"/>
    </source>
</evidence>
<dbReference type="InParanoid" id="G3AJK9"/>
<evidence type="ECO:0000256" key="2">
    <source>
        <dbReference type="ARBA" id="ARBA00023180"/>
    </source>
</evidence>
<dbReference type="InterPro" id="IPR005152">
    <property type="entry name" value="Lipase_secreted"/>
</dbReference>
<sequence>MNILWFIVIVWRYLLQADITIANPHYDDFYTLPEGFDDAKPGDILKYREVPPKLASLFFPVEVKKVWQLVICSQDTFGNPTAFLSTIIEPYNADPSKVVSYQTFEDSANLTCSPSFGIRYGAPPDTFTTQMEMTFIVLALKHGYFVNSPDYEGFNSAFMVGRRSGQATLDSIRATLRSENITGIKPDAKVALWGYSAGAVVTAWASVLQPSYAPDLKPHLVGAAIGGFAPDFISMAKTLDGTFLSGLIPAALYGIANEYPVVHDIIDQHANPKLMSELRLGNTLCATPAALYYMAGNFMKGNEPFFLQGDAFLEHEVIKEILEDNSINRFQTIPEIPMFLYNGQLDQVIPIEDVRGIYSYWCDKGIESLEYAEDMLNGHFSGILFSAPAAWTWLENRFQGKEPVKGCSRTVRYFNLFYPNSSYATKSYMGGLVDLLMQNKIGPDFNNSSPRLTDILKNKLSGYIYNL</sequence>
<name>G3AJK9_SPAPN</name>
<dbReference type="SUPFAM" id="SSF53474">
    <property type="entry name" value="alpha/beta-Hydrolases"/>
    <property type="match status" value="1"/>
</dbReference>
<keyword evidence="2" id="KW-0325">Glycoprotein</keyword>